<comment type="caution">
    <text evidence="1">The sequence shown here is derived from an EMBL/GenBank/DDBJ whole genome shotgun (WGS) entry which is preliminary data.</text>
</comment>
<evidence type="ECO:0000313" key="2">
    <source>
        <dbReference type="Proteomes" id="UP000030988"/>
    </source>
</evidence>
<dbReference type="OrthoDB" id="7410540at2"/>
<gene>
    <name evidence="1" type="ORF">PK98_14155</name>
</gene>
<evidence type="ECO:0000313" key="1">
    <source>
        <dbReference type="EMBL" id="KHL24981.1"/>
    </source>
</evidence>
<dbReference type="EMBL" id="JTDN01000002">
    <property type="protein sequence ID" value="KHL24981.1"/>
    <property type="molecule type" value="Genomic_DNA"/>
</dbReference>
<name>A0A0B2BZ54_9SPHN</name>
<keyword evidence="2" id="KW-1185">Reference proteome</keyword>
<sequence>MGHNDRLDTLSALIARGYMARVACRCGHKVMLDPRWLLEECRKRKLGTVSFAPLANRKRPA</sequence>
<dbReference type="Proteomes" id="UP000030988">
    <property type="component" value="Unassembled WGS sequence"/>
</dbReference>
<dbReference type="AlphaFoldDB" id="A0A0B2BZ54"/>
<proteinExistence type="predicted"/>
<protein>
    <submittedName>
        <fullName evidence="1">Uncharacterized protein</fullName>
    </submittedName>
</protein>
<dbReference type="RefSeq" id="WP_039097451.1">
    <property type="nucleotide sequence ID" value="NZ_JTDN01000002.1"/>
</dbReference>
<reference evidence="1 2" key="1">
    <citation type="submission" date="2014-11" db="EMBL/GenBank/DDBJ databases">
        <title>Draft genome sequence of Kirrobacter mercurialis.</title>
        <authorList>
            <person name="Coil D.A."/>
            <person name="Eisen J.A."/>
        </authorList>
    </citation>
    <scope>NUCLEOTIDE SEQUENCE [LARGE SCALE GENOMIC DNA]</scope>
    <source>
        <strain evidence="1 2">Coronado</strain>
    </source>
</reference>
<dbReference type="STRING" id="1572751.PK98_14155"/>
<accession>A0A0B2BZ54</accession>
<organism evidence="1 2">
    <name type="scientific">Croceibacterium mercuriale</name>
    <dbReference type="NCBI Taxonomy" id="1572751"/>
    <lineage>
        <taxon>Bacteria</taxon>
        <taxon>Pseudomonadati</taxon>
        <taxon>Pseudomonadota</taxon>
        <taxon>Alphaproteobacteria</taxon>
        <taxon>Sphingomonadales</taxon>
        <taxon>Erythrobacteraceae</taxon>
        <taxon>Croceibacterium</taxon>
    </lineage>
</organism>